<reference evidence="3" key="1">
    <citation type="submission" date="2022-10" db="EMBL/GenBank/DDBJ databases">
        <title>Genome assembly of Pristionchus species.</title>
        <authorList>
            <person name="Yoshida K."/>
            <person name="Sommer R.J."/>
        </authorList>
    </citation>
    <scope>NUCLEOTIDE SEQUENCE [LARGE SCALE GENOMIC DNA]</scope>
    <source>
        <strain evidence="3">RS5460</strain>
    </source>
</reference>
<feature type="region of interest" description="Disordered" evidence="1">
    <location>
        <begin position="27"/>
        <end position="50"/>
    </location>
</feature>
<dbReference type="Gene3D" id="1.20.1060.10">
    <property type="entry name" value="Taq DNA Polymerase, Chain T, domain 4"/>
    <property type="match status" value="1"/>
</dbReference>
<accession>A0AAN4ZKD9</accession>
<organism evidence="2 3">
    <name type="scientific">Pristionchus mayeri</name>
    <dbReference type="NCBI Taxonomy" id="1317129"/>
    <lineage>
        <taxon>Eukaryota</taxon>
        <taxon>Metazoa</taxon>
        <taxon>Ecdysozoa</taxon>
        <taxon>Nematoda</taxon>
        <taxon>Chromadorea</taxon>
        <taxon>Rhabditida</taxon>
        <taxon>Rhabditina</taxon>
        <taxon>Diplogasteromorpha</taxon>
        <taxon>Diplogasteroidea</taxon>
        <taxon>Neodiplogasteridae</taxon>
        <taxon>Pristionchus</taxon>
    </lineage>
</organism>
<evidence type="ECO:0000313" key="2">
    <source>
        <dbReference type="EMBL" id="GMR42391.1"/>
    </source>
</evidence>
<comment type="caution">
    <text evidence="2">The sequence shown here is derived from an EMBL/GenBank/DDBJ whole genome shotgun (WGS) entry which is preliminary data.</text>
</comment>
<evidence type="ECO:0000313" key="3">
    <source>
        <dbReference type="Proteomes" id="UP001328107"/>
    </source>
</evidence>
<dbReference type="InterPro" id="IPR043502">
    <property type="entry name" value="DNA/RNA_pol_sf"/>
</dbReference>
<dbReference type="EMBL" id="BTRK01000003">
    <property type="protein sequence ID" value="GMR42391.1"/>
    <property type="molecule type" value="Genomic_DNA"/>
</dbReference>
<protein>
    <submittedName>
        <fullName evidence="2">Uncharacterized protein</fullName>
    </submittedName>
</protein>
<proteinExistence type="predicted"/>
<sequence length="481" mass="54727">KEKEKEKSMKENDSFDDTIVFMDEEKKKEEKRRSILGELRRREEEENRKNGASLIEVKVEEVEDNGEIKDHLNEEVELRTGDEHDSFYDSFRVLSQRLSHEEGYVEKTIDRSAELFDDSIFKSEEEEKEKEKSGVRVATKRRKSRLSLLSSSSITNLRSPTTSSPLSKQLRREKKAGIRIVDVCSSPVRWNIFLELSRSWSAAGISIGTRVKARSGEEIVGLAITEECRGEEKENGEDIDVYYIPLTDNDIYGNAADEEIAATSTPLETISIRERKEVLLNLLESLNRILLFDALRSMELIRSYFQISSLSCTPVCLSYLSFLAHLRRGESPMSLYEVASSLSLLTRWQPFLSSSSPRLKAGGAAFICARIETQLLSIAVSLSSRESVEMEMKAVAAISRMAGRGFGFARRCCDVGAGRMRERMEEIERETTKFTHGRTINLESPSHIAEVLFTTLNLPYPGGAELQRVDIFPLIRMFWSR</sequence>
<keyword evidence="3" id="KW-1185">Reference proteome</keyword>
<dbReference type="Proteomes" id="UP001328107">
    <property type="component" value="Unassembled WGS sequence"/>
</dbReference>
<dbReference type="AlphaFoldDB" id="A0AAN4ZKD9"/>
<evidence type="ECO:0000256" key="1">
    <source>
        <dbReference type="SAM" id="MobiDB-lite"/>
    </source>
</evidence>
<gene>
    <name evidence="2" type="ORF">PMAYCL1PPCAC_12587</name>
</gene>
<dbReference type="SUPFAM" id="SSF56672">
    <property type="entry name" value="DNA/RNA polymerases"/>
    <property type="match status" value="1"/>
</dbReference>
<feature type="compositionally biased region" description="Basic and acidic residues" evidence="1">
    <location>
        <begin position="27"/>
        <end position="49"/>
    </location>
</feature>
<feature type="non-terminal residue" evidence="2">
    <location>
        <position position="1"/>
    </location>
</feature>
<name>A0AAN4ZKD9_9BILA</name>